<sequence>MISHRCLHSKEQSVLSITSGTFTACPCLAAALSGGITILYSDISCDTTSCDPAGILPRLRAELPKTLHGRSEFKSPVLENIPFSLVTLSSLGSITISRMLVQVIISIDLVRADGYRIKKLKDNEGKYYQRKRTRDDETYKLLYPMYLQFFFSSFSSQHYLLNYYKRMKVTLNQNLPMEHFQFEASSGGSHPAFVSHTSDFETEADEVSIQSTCIAA</sequence>
<proteinExistence type="predicted"/>
<evidence type="ECO:0000313" key="1">
    <source>
        <dbReference type="EnsemblPlants" id="Solyc01g104355.1.1"/>
    </source>
</evidence>
<accession>A0A3Q7EQK6</accession>
<dbReference type="AlphaFoldDB" id="A0A3Q7EQK6"/>
<evidence type="ECO:0000313" key="2">
    <source>
        <dbReference type="Proteomes" id="UP000004994"/>
    </source>
</evidence>
<organism evidence="1">
    <name type="scientific">Solanum lycopersicum</name>
    <name type="common">Tomato</name>
    <name type="synonym">Lycopersicon esculentum</name>
    <dbReference type="NCBI Taxonomy" id="4081"/>
    <lineage>
        <taxon>Eukaryota</taxon>
        <taxon>Viridiplantae</taxon>
        <taxon>Streptophyta</taxon>
        <taxon>Embryophyta</taxon>
        <taxon>Tracheophyta</taxon>
        <taxon>Spermatophyta</taxon>
        <taxon>Magnoliopsida</taxon>
        <taxon>eudicotyledons</taxon>
        <taxon>Gunneridae</taxon>
        <taxon>Pentapetalae</taxon>
        <taxon>asterids</taxon>
        <taxon>lamiids</taxon>
        <taxon>Solanales</taxon>
        <taxon>Solanaceae</taxon>
        <taxon>Solanoideae</taxon>
        <taxon>Solaneae</taxon>
        <taxon>Solanum</taxon>
        <taxon>Solanum subgen. Lycopersicon</taxon>
    </lineage>
</organism>
<reference evidence="1" key="1">
    <citation type="journal article" date="2012" name="Nature">
        <title>The tomato genome sequence provides insights into fleshy fruit evolution.</title>
        <authorList>
            <consortium name="Tomato Genome Consortium"/>
        </authorList>
    </citation>
    <scope>NUCLEOTIDE SEQUENCE [LARGE SCALE GENOMIC DNA]</scope>
    <source>
        <strain evidence="1">cv. Heinz 1706</strain>
    </source>
</reference>
<name>A0A3Q7EQK6_SOLLC</name>
<dbReference type="Proteomes" id="UP000004994">
    <property type="component" value="Chromosome 1"/>
</dbReference>
<protein>
    <submittedName>
        <fullName evidence="1">Uncharacterized protein</fullName>
    </submittedName>
</protein>
<dbReference type="InParanoid" id="A0A3Q7EQK6"/>
<reference evidence="1" key="2">
    <citation type="submission" date="2019-01" db="UniProtKB">
        <authorList>
            <consortium name="EnsemblPlants"/>
        </authorList>
    </citation>
    <scope>IDENTIFICATION</scope>
    <source>
        <strain evidence="1">cv. Heinz 1706</strain>
    </source>
</reference>
<keyword evidence="2" id="KW-1185">Reference proteome</keyword>
<dbReference type="Gramene" id="Solyc01g104355.1.1">
    <property type="protein sequence ID" value="Solyc01g104355.1.1"/>
    <property type="gene ID" value="Solyc01g104355.1"/>
</dbReference>
<dbReference type="PROSITE" id="PS51257">
    <property type="entry name" value="PROKAR_LIPOPROTEIN"/>
    <property type="match status" value="1"/>
</dbReference>
<dbReference type="EnsemblPlants" id="Solyc01g104355.1.1">
    <property type="protein sequence ID" value="Solyc01g104355.1.1"/>
    <property type="gene ID" value="Solyc01g104355.1"/>
</dbReference>